<dbReference type="OrthoDB" id="260942at2"/>
<dbReference type="EMBL" id="LT934425">
    <property type="protein sequence ID" value="SOH03875.1"/>
    <property type="molecule type" value="Genomic_DNA"/>
</dbReference>
<dbReference type="Pfam" id="PF13175">
    <property type="entry name" value="AAA_15"/>
    <property type="match status" value="1"/>
</dbReference>
<gene>
    <name evidence="3" type="ORF">KsCSTR_09010</name>
    <name evidence="4" type="ORF">KSMBR1_1375</name>
    <name evidence="2" type="ORF">kustd1609</name>
</gene>
<evidence type="ECO:0000313" key="2">
    <source>
        <dbReference type="EMBL" id="CAJ72354.1"/>
    </source>
</evidence>
<proteinExistence type="predicted"/>
<name>Q1PZ38_KUEST</name>
<organism evidence="2">
    <name type="scientific">Kuenenia stuttgartiensis</name>
    <dbReference type="NCBI Taxonomy" id="174633"/>
    <lineage>
        <taxon>Bacteria</taxon>
        <taxon>Pseudomonadati</taxon>
        <taxon>Planctomycetota</taxon>
        <taxon>Candidatus Brocadiia</taxon>
        <taxon>Candidatus Brocadiales</taxon>
        <taxon>Candidatus Brocadiaceae</taxon>
        <taxon>Candidatus Kuenenia</taxon>
    </lineage>
</organism>
<reference evidence="2" key="1">
    <citation type="journal article" date="2006" name="Nature">
        <title>Deciphering the evolution and metabolism of an anammox bacterium from a community genome.</title>
        <authorList>
            <person name="Strous M."/>
            <person name="Pelletier E."/>
            <person name="Mangenot S."/>
            <person name="Rattei T."/>
            <person name="Lehner A."/>
            <person name="Taylor M.W."/>
            <person name="Horn M."/>
            <person name="Daims H."/>
            <person name="Bartol-Mavel D."/>
            <person name="Wincker P."/>
            <person name="Barbe V."/>
            <person name="Fonknechten N."/>
            <person name="Vallenet D."/>
            <person name="Segurens B."/>
            <person name="Schenowitz-Truong C."/>
            <person name="Medigue C."/>
            <person name="Collingro A."/>
            <person name="Snel B."/>
            <person name="Dutilh B.E."/>
            <person name="OpDenCamp H.J.M."/>
            <person name="vanDerDrift C."/>
            <person name="Cirpus I."/>
            <person name="vanDePas-Schoonen K.T."/>
            <person name="Harhangi H.R."/>
            <person name="vanNiftrik L."/>
            <person name="Schmid M."/>
            <person name="Keltjens J."/>
            <person name="vanDeVossenberg J."/>
            <person name="Kartal B."/>
            <person name="Meier H."/>
            <person name="Frishman D."/>
            <person name="Huynen M.A."/>
            <person name="Mewes H."/>
            <person name="Weissenbach J."/>
            <person name="Jetten M.S.M."/>
            <person name="Wagner M."/>
            <person name="LePaslier D."/>
        </authorList>
    </citation>
    <scope>NUCLEOTIDE SEQUENCE</scope>
</reference>
<dbReference type="EMBL" id="CP049055">
    <property type="protein sequence ID" value="QII10280.1"/>
    <property type="molecule type" value="Genomic_DNA"/>
</dbReference>
<keyword evidence="5" id="KW-1185">Reference proteome</keyword>
<reference evidence="4" key="3">
    <citation type="submission" date="2017-10" db="EMBL/GenBank/DDBJ databases">
        <authorList>
            <person name="Banno H."/>
            <person name="Chua N.-H."/>
        </authorList>
    </citation>
    <scope>NUCLEOTIDE SEQUENCE [LARGE SCALE GENOMIC DNA]</scope>
    <source>
        <strain evidence="4">Kuenenia_mbr1_ru-nijmegen</strain>
    </source>
</reference>
<dbReference type="Proteomes" id="UP000501926">
    <property type="component" value="Chromosome"/>
</dbReference>
<dbReference type="CDD" id="cd00267">
    <property type="entry name" value="ABC_ATPase"/>
    <property type="match status" value="1"/>
</dbReference>
<protein>
    <recommendedName>
        <fullName evidence="1">Endonuclease GajA/Old nuclease/RecF-like AAA domain-containing protein</fullName>
    </recommendedName>
</protein>
<dbReference type="Gene3D" id="3.40.50.300">
    <property type="entry name" value="P-loop containing nucleotide triphosphate hydrolases"/>
    <property type="match status" value="1"/>
</dbReference>
<feature type="domain" description="Endonuclease GajA/Old nuclease/RecF-like AAA" evidence="1">
    <location>
        <begin position="1"/>
        <end position="394"/>
    </location>
</feature>
<dbReference type="PANTHER" id="PTHR43581:SF3">
    <property type="entry name" value="AAA+ ATPASE DOMAIN-CONTAINING PROTEIN"/>
    <property type="match status" value="1"/>
</dbReference>
<dbReference type="InterPro" id="IPR027417">
    <property type="entry name" value="P-loop_NTPase"/>
</dbReference>
<dbReference type="SUPFAM" id="SSF52540">
    <property type="entry name" value="P-loop containing nucleoside triphosphate hydrolases"/>
    <property type="match status" value="1"/>
</dbReference>
<evidence type="ECO:0000313" key="4">
    <source>
        <dbReference type="EMBL" id="SOH03875.1"/>
    </source>
</evidence>
<evidence type="ECO:0000313" key="3">
    <source>
        <dbReference type="EMBL" id="QII10280.1"/>
    </source>
</evidence>
<dbReference type="PANTHER" id="PTHR43581">
    <property type="entry name" value="ATP/GTP PHOSPHATASE"/>
    <property type="match status" value="1"/>
</dbReference>
<reference evidence="2" key="2">
    <citation type="submission" date="2006-01" db="EMBL/GenBank/DDBJ databases">
        <authorList>
            <person name="Genoscope"/>
        </authorList>
    </citation>
    <scope>NUCLEOTIDE SEQUENCE</scope>
</reference>
<dbReference type="Proteomes" id="UP000221734">
    <property type="component" value="Chromosome Kuenenia_stuttgartiensis_MBR1"/>
</dbReference>
<evidence type="ECO:0000313" key="6">
    <source>
        <dbReference type="Proteomes" id="UP000501926"/>
    </source>
</evidence>
<reference evidence="3 6" key="5">
    <citation type="submission" date="2020-02" db="EMBL/GenBank/DDBJ databases">
        <title>Newly sequenced genome of strain CSTR1 showed variability in Candidatus Kuenenia stuttgartiensis genomes.</title>
        <authorList>
            <person name="Ding C."/>
            <person name="Adrian L."/>
        </authorList>
    </citation>
    <scope>NUCLEOTIDE SEQUENCE [LARGE SCALE GENOMIC DNA]</scope>
    <source>
        <strain evidence="3 6">CSTR1</strain>
    </source>
</reference>
<dbReference type="KEGG" id="kst:KSMBR1_1375"/>
<accession>Q1PZ38</accession>
<dbReference type="InterPro" id="IPR041685">
    <property type="entry name" value="AAA_GajA/Old/RecF-like"/>
</dbReference>
<dbReference type="EMBL" id="CT573072">
    <property type="protein sequence ID" value="CAJ72354.1"/>
    <property type="molecule type" value="Genomic_DNA"/>
</dbReference>
<reference evidence="5" key="4">
    <citation type="submission" date="2017-10" db="EMBL/GenBank/DDBJ databases">
        <authorList>
            <person name="Frank J."/>
        </authorList>
    </citation>
    <scope>NUCLEOTIDE SEQUENCE [LARGE SCALE GENOMIC DNA]</scope>
</reference>
<evidence type="ECO:0000259" key="1">
    <source>
        <dbReference type="Pfam" id="PF13175"/>
    </source>
</evidence>
<dbReference type="RefSeq" id="WP_099324634.1">
    <property type="nucleotide sequence ID" value="NZ_CP049055.1"/>
</dbReference>
<evidence type="ECO:0000313" key="5">
    <source>
        <dbReference type="Proteomes" id="UP000221734"/>
    </source>
</evidence>
<dbReference type="AlphaFoldDB" id="Q1PZ38"/>
<sequence>MRLKTVRIHNYKCIDDSEEFSLAPITCLVGKNESGKSAVLQALYKLKPVERDQADFDDLEEYPRKGLTDYEVIKDEKPANVLTTVWELDQRDEKVLQDTFGVNPIRSKLVTVTKGYGNKLCWNTEVDEAKVVKHYLKQLRSEKGEITEGTKVLSVADIITQLENIKTPSAEQAEVLAKIKKNIPNGELSQVVNNALATRLPTFLYFADYQKMAGRVSFNALSQNISSKKLLFSEKIFLALLDLAGTTPKEIQELGKLEHLIAKLEGVSNKLTREIFEYWSQNEYLRVNFRFENALAEDPPPFNSGYVFMTRIENTRHQVSVSFEDRSTGFVWFFSFLAWFSQVRKTYGTNLFLLLDEPGLSLHAKAQGDLLRYINEKLKPHFQVIYSTHSPFMVDPDNIMGVRTVEDVVKNKQPLGTKIGDKVLSTDSDTLFPLQAALGYEITQTLFIGKHTLLVEGPSDLLYLKWFSQELKSQCKEGLDSKWVIAPAGGIDKIGSFITLFGCNKLHIAVFTDFHDGDKKKIRTLRDSEILKKGHVFSAEMFANQDEADIEDMFGRSTYITLVNECYSLKGSQQLSDKKPSKAPKRVVAEVEEHFRTLSIDISEFDHFGPASFLVENSGMIKKNLPHLEEALDRFDKLFKELNLLLKDAEE</sequence>
<dbReference type="InterPro" id="IPR051396">
    <property type="entry name" value="Bact_Antivir_Def_Nuclease"/>
</dbReference>